<accession>A0AAJ4W633</accession>
<dbReference type="Pfam" id="PF00027">
    <property type="entry name" value="cNMP_binding"/>
    <property type="match status" value="1"/>
</dbReference>
<evidence type="ECO:0000313" key="2">
    <source>
        <dbReference type="EMBL" id="SER40360.1"/>
    </source>
</evidence>
<protein>
    <submittedName>
        <fullName evidence="2">cAMP-binding domain of CRP or a regulatory subunit of cAMP-dependent protein kinases</fullName>
    </submittedName>
</protein>
<gene>
    <name evidence="2" type="ORF">SAMN04488089_11523</name>
</gene>
<dbReference type="Proteomes" id="UP000183496">
    <property type="component" value="Unassembled WGS sequence"/>
</dbReference>
<sequence>MDSKINNMNKASLIDNFERKGVTLTQEEKELLLSAFQTVYVKKKDYLLTAGAVCDFEAFVVQGCFKEYCLDEKGEEHIIHFSIEDWWLADLESYNYERPSKIFIQALEDSEVLLIRKERKEALYDEIPVLEKIYRRMTQQECIALQRRIVNKLSMDATAEYEDFCKRYPSLVQRLTNIQIASYLGISQEFLSKIRSKKK</sequence>
<feature type="domain" description="Cyclic nucleotide-binding" evidence="1">
    <location>
        <begin position="39"/>
        <end position="124"/>
    </location>
</feature>
<name>A0AAJ4W633_MYRPR</name>
<organism evidence="2 3">
    <name type="scientific">Myroides profundi</name>
    <dbReference type="NCBI Taxonomy" id="480520"/>
    <lineage>
        <taxon>Bacteria</taxon>
        <taxon>Pseudomonadati</taxon>
        <taxon>Bacteroidota</taxon>
        <taxon>Flavobacteriia</taxon>
        <taxon>Flavobacteriales</taxon>
        <taxon>Flavobacteriaceae</taxon>
        <taxon>Myroides</taxon>
    </lineage>
</organism>
<reference evidence="2 3" key="1">
    <citation type="submission" date="2016-10" db="EMBL/GenBank/DDBJ databases">
        <authorList>
            <person name="Varghese N."/>
            <person name="Submissions S."/>
        </authorList>
    </citation>
    <scope>NUCLEOTIDE SEQUENCE [LARGE SCALE GENOMIC DNA]</scope>
    <source>
        <strain evidence="3">DSM 19823 / KCTC 23066 / CCTCC M 208030 / D25</strain>
    </source>
</reference>
<dbReference type="EMBL" id="FOFY01000015">
    <property type="protein sequence ID" value="SER40360.1"/>
    <property type="molecule type" value="Genomic_DNA"/>
</dbReference>
<keyword evidence="3" id="KW-1185">Reference proteome</keyword>
<dbReference type="AlphaFoldDB" id="A0AAJ4W633"/>
<evidence type="ECO:0000313" key="3">
    <source>
        <dbReference type="Proteomes" id="UP000183496"/>
    </source>
</evidence>
<proteinExistence type="predicted"/>
<dbReference type="CDD" id="cd00038">
    <property type="entry name" value="CAP_ED"/>
    <property type="match status" value="1"/>
</dbReference>
<evidence type="ECO:0000259" key="1">
    <source>
        <dbReference type="Pfam" id="PF00027"/>
    </source>
</evidence>
<dbReference type="InterPro" id="IPR014710">
    <property type="entry name" value="RmlC-like_jellyroll"/>
</dbReference>
<dbReference type="Gene3D" id="2.60.120.10">
    <property type="entry name" value="Jelly Rolls"/>
    <property type="match status" value="1"/>
</dbReference>
<comment type="caution">
    <text evidence="2">The sequence shown here is derived from an EMBL/GenBank/DDBJ whole genome shotgun (WGS) entry which is preliminary data.</text>
</comment>
<dbReference type="InterPro" id="IPR018490">
    <property type="entry name" value="cNMP-bd_dom_sf"/>
</dbReference>
<dbReference type="InterPro" id="IPR000595">
    <property type="entry name" value="cNMP-bd_dom"/>
</dbReference>
<dbReference type="SUPFAM" id="SSF51206">
    <property type="entry name" value="cAMP-binding domain-like"/>
    <property type="match status" value="1"/>
</dbReference>